<dbReference type="AlphaFoldDB" id="A0A016WRJ5"/>
<organism evidence="2 3">
    <name type="scientific">Ancylostoma ceylanicum</name>
    <dbReference type="NCBI Taxonomy" id="53326"/>
    <lineage>
        <taxon>Eukaryota</taxon>
        <taxon>Metazoa</taxon>
        <taxon>Ecdysozoa</taxon>
        <taxon>Nematoda</taxon>
        <taxon>Chromadorea</taxon>
        <taxon>Rhabditida</taxon>
        <taxon>Rhabditina</taxon>
        <taxon>Rhabditomorpha</taxon>
        <taxon>Strongyloidea</taxon>
        <taxon>Ancylostomatidae</taxon>
        <taxon>Ancylostomatinae</taxon>
        <taxon>Ancylostoma</taxon>
    </lineage>
</organism>
<sequence>MMRGSGMGHRYPRQLSPTYMIPRKHPRRAVEDLAPVARVDIEEEQTPCPLSPDPFDNDIEAVKEIGSLYDCLNGDVLHVGDAARYIQHLKSTNEFSQASYDVSDIDF</sequence>
<evidence type="ECO:0000256" key="1">
    <source>
        <dbReference type="SAM" id="MobiDB-lite"/>
    </source>
</evidence>
<reference evidence="3" key="1">
    <citation type="journal article" date="2015" name="Nat. Genet.">
        <title>The genome and transcriptome of the zoonotic hookworm Ancylostoma ceylanicum identify infection-specific gene families.</title>
        <authorList>
            <person name="Schwarz E.M."/>
            <person name="Hu Y."/>
            <person name="Antoshechkin I."/>
            <person name="Miller M.M."/>
            <person name="Sternberg P.W."/>
            <person name="Aroian R.V."/>
        </authorList>
    </citation>
    <scope>NUCLEOTIDE SEQUENCE</scope>
    <source>
        <strain evidence="3">HY135</strain>
    </source>
</reference>
<keyword evidence="3" id="KW-1185">Reference proteome</keyword>
<feature type="region of interest" description="Disordered" evidence="1">
    <location>
        <begin position="1"/>
        <end position="26"/>
    </location>
</feature>
<proteinExistence type="predicted"/>
<comment type="caution">
    <text evidence="2">The sequence shown here is derived from an EMBL/GenBank/DDBJ whole genome shotgun (WGS) entry which is preliminary data.</text>
</comment>
<evidence type="ECO:0000313" key="3">
    <source>
        <dbReference type="Proteomes" id="UP000024635"/>
    </source>
</evidence>
<dbReference type="OrthoDB" id="5873050at2759"/>
<name>A0A016WRJ5_9BILA</name>
<dbReference type="Proteomes" id="UP000024635">
    <property type="component" value="Unassembled WGS sequence"/>
</dbReference>
<gene>
    <name evidence="2" type="primary">Acey_s0538.g3130</name>
    <name evidence="2" type="ORF">Y032_0538g3130</name>
</gene>
<evidence type="ECO:0000313" key="2">
    <source>
        <dbReference type="EMBL" id="EYC42221.1"/>
    </source>
</evidence>
<accession>A0A016WRJ5</accession>
<dbReference type="EMBL" id="JARK01000138">
    <property type="protein sequence ID" value="EYC42221.1"/>
    <property type="molecule type" value="Genomic_DNA"/>
</dbReference>
<protein>
    <submittedName>
        <fullName evidence="2">Uncharacterized protein</fullName>
    </submittedName>
</protein>